<organism evidence="4 5">
    <name type="scientific">Phaeobacter inhibens</name>
    <dbReference type="NCBI Taxonomy" id="221822"/>
    <lineage>
        <taxon>Bacteria</taxon>
        <taxon>Pseudomonadati</taxon>
        <taxon>Pseudomonadota</taxon>
        <taxon>Alphaproteobacteria</taxon>
        <taxon>Rhodobacterales</taxon>
        <taxon>Roseobacteraceae</taxon>
        <taxon>Phaeobacter</taxon>
    </lineage>
</organism>
<dbReference type="GO" id="GO:0042602">
    <property type="term" value="F:riboflavin reductase (NADPH) activity"/>
    <property type="evidence" value="ECO:0007669"/>
    <property type="project" value="TreeGrafter"/>
</dbReference>
<dbReference type="Proteomes" id="UP000236447">
    <property type="component" value="Plasmid pP88_c"/>
</dbReference>
<name>A0A2I7KG78_9RHOB</name>
<dbReference type="Gene3D" id="2.30.110.10">
    <property type="entry name" value="Electron Transport, Fmn-binding Protein, Chain A"/>
    <property type="match status" value="1"/>
</dbReference>
<comment type="similarity">
    <text evidence="1">Belongs to the non-flavoprotein flavin reductase family.</text>
</comment>
<evidence type="ECO:0000256" key="1">
    <source>
        <dbReference type="ARBA" id="ARBA00008898"/>
    </source>
</evidence>
<reference evidence="4 5" key="1">
    <citation type="journal article" date="2017" name="Front. Microbiol.">
        <title>Phaeobacter piscinae sp. nov., a species of the Roseobacter group and potential aquaculture probiont.</title>
        <authorList>
            <person name="Sonnenschein E.C."/>
            <person name="Phippen C.B.W."/>
            <person name="Nielsen K.F."/>
            <person name="Mateiu R.V."/>
            <person name="Melchiorsen J."/>
            <person name="Gram L."/>
            <person name="Overmann J."/>
            <person name="Freese H.M."/>
        </authorList>
    </citation>
    <scope>NUCLEOTIDE SEQUENCE [LARGE SCALE GENOMIC DNA]</scope>
    <source>
        <strain evidence="4 5">P88</strain>
        <plasmid evidence="5">pp88_c</plasmid>
    </source>
</reference>
<gene>
    <name evidence="4" type="ORF">PhaeoP88_04259</name>
</gene>
<keyword evidence="4" id="KW-0503">Monooxygenase</keyword>
<dbReference type="GO" id="GO:0004497">
    <property type="term" value="F:monooxygenase activity"/>
    <property type="evidence" value="ECO:0007669"/>
    <property type="project" value="UniProtKB-KW"/>
</dbReference>
<dbReference type="GO" id="GO:0010181">
    <property type="term" value="F:FMN binding"/>
    <property type="evidence" value="ECO:0007669"/>
    <property type="project" value="InterPro"/>
</dbReference>
<feature type="domain" description="Flavin reductase like" evidence="3">
    <location>
        <begin position="19"/>
        <end position="168"/>
    </location>
</feature>
<dbReference type="InterPro" id="IPR050268">
    <property type="entry name" value="NADH-dep_flavin_reductase"/>
</dbReference>
<reference evidence="4 5" key="2">
    <citation type="journal article" date="2017" name="Genome Biol. Evol.">
        <title>Trajectories and Drivers of Genome Evolution in Surface-Associated Marine Phaeobacter.</title>
        <authorList>
            <person name="Freese H.M."/>
            <person name="Sikorski J."/>
            <person name="Bunk B."/>
            <person name="Scheuner C."/>
            <person name="Meier-Kolthoff J.P."/>
            <person name="Sproer C."/>
            <person name="Gram L."/>
            <person name="Overmann J."/>
        </authorList>
    </citation>
    <scope>NUCLEOTIDE SEQUENCE [LARGE SCALE GENOMIC DNA]</scope>
    <source>
        <strain evidence="4 5">P88</strain>
        <plasmid evidence="5">pp88_c</plasmid>
    </source>
</reference>
<dbReference type="PANTHER" id="PTHR30466:SF11">
    <property type="entry name" value="FLAVIN-DEPENDENT MONOOXYGENASE, REDUCTASE SUBUNIT HSAB"/>
    <property type="match status" value="1"/>
</dbReference>
<accession>A0A2I7KG78</accession>
<sequence length="175" mass="19046">MTAQDLTMTTLTDDFRTSLRLCAASISLVTARDETGGWHGMAVTSSGSLSMEPPSMMVAINRTASIHPVILRNGRFALNLMGEDRLDLLERFSRSDMRDQRFVPGEWTDAVGGVPALKDALSTHICSVVERHDFGTHTVFFGAVEDVILPRTDQATAPILWLNGARASVATPLTD</sequence>
<evidence type="ECO:0000313" key="4">
    <source>
        <dbReference type="EMBL" id="AUR01571.1"/>
    </source>
</evidence>
<proteinExistence type="inferred from homology"/>
<dbReference type="InterPro" id="IPR012349">
    <property type="entry name" value="Split_barrel_FMN-bd"/>
</dbReference>
<dbReference type="InterPro" id="IPR002563">
    <property type="entry name" value="Flavin_Rdtase-like_dom"/>
</dbReference>
<evidence type="ECO:0000256" key="2">
    <source>
        <dbReference type="ARBA" id="ARBA00023002"/>
    </source>
</evidence>
<dbReference type="AlphaFoldDB" id="A0A2I7KG78"/>
<geneLocation type="plasmid" evidence="5">
    <name>pp88_c</name>
</geneLocation>
<keyword evidence="4" id="KW-0614">Plasmid</keyword>
<evidence type="ECO:0000313" key="5">
    <source>
        <dbReference type="Proteomes" id="UP000236447"/>
    </source>
</evidence>
<protein>
    <submittedName>
        <fullName evidence="4">Nitrilotriacetate monooxygenase component B-like protein</fullName>
    </submittedName>
</protein>
<dbReference type="Pfam" id="PF01613">
    <property type="entry name" value="Flavin_Reduct"/>
    <property type="match status" value="1"/>
</dbReference>
<evidence type="ECO:0000259" key="3">
    <source>
        <dbReference type="SMART" id="SM00903"/>
    </source>
</evidence>
<dbReference type="PANTHER" id="PTHR30466">
    <property type="entry name" value="FLAVIN REDUCTASE"/>
    <property type="match status" value="1"/>
</dbReference>
<keyword evidence="2" id="KW-0560">Oxidoreductase</keyword>
<dbReference type="EMBL" id="CP010728">
    <property type="protein sequence ID" value="AUR01571.1"/>
    <property type="molecule type" value="Genomic_DNA"/>
</dbReference>
<dbReference type="SUPFAM" id="SSF50475">
    <property type="entry name" value="FMN-binding split barrel"/>
    <property type="match status" value="1"/>
</dbReference>
<dbReference type="SMART" id="SM00903">
    <property type="entry name" value="Flavin_Reduct"/>
    <property type="match status" value="1"/>
</dbReference>